<sequence length="356" mass="40759">MNDENENRNMTVIQNLLRESGRIAEAANLTITSITGDGSSRKFWRIRQGEKRICLAVAPPEADKLNLAEAKAARFIGLHLLNQGVRVPEQYGWDEEFGLLLFEDFGDRKLHDSVLGEQGREHSIENIRSIYSQVVKNLAMMQVNGAKGFDTAWCWDTPRYDKSIMLERESGYFLQAFWQDYLGKKEPSGLQEEFAYLAEKAALIPGDYFLHRDFQSRNIMLQHREPCFIDFQGGRLGPLAYDLASLLIDPYVALQSDFQEELLEEYLDALEGLIAVDRRKFVEEYLLLALQRNLQIVGAFAFLSKQRRKIFFAQFLGPAVDSLNTLLECELFSALTILRKTVSSAVVYCNPKKNYD</sequence>
<dbReference type="Pfam" id="PF01636">
    <property type="entry name" value="APH"/>
    <property type="match status" value="1"/>
</dbReference>
<keyword evidence="3" id="KW-1185">Reference proteome</keyword>
<dbReference type="Proteomes" id="UP000717534">
    <property type="component" value="Unassembled WGS sequence"/>
</dbReference>
<name>A0ABS3AUR0_9BACT</name>
<dbReference type="EMBL" id="JAFITO010000060">
    <property type="protein sequence ID" value="MBN4068829.1"/>
    <property type="molecule type" value="Genomic_DNA"/>
</dbReference>
<gene>
    <name evidence="2" type="ORF">JYU06_04850</name>
</gene>
<comment type="caution">
    <text evidence="2">The sequence shown here is derived from an EMBL/GenBank/DDBJ whole genome shotgun (WGS) entry which is preliminary data.</text>
</comment>
<dbReference type="InterPro" id="IPR011009">
    <property type="entry name" value="Kinase-like_dom_sf"/>
</dbReference>
<evidence type="ECO:0000259" key="1">
    <source>
        <dbReference type="SMART" id="SM00587"/>
    </source>
</evidence>
<accession>A0ABS3AUR0</accession>
<feature type="domain" description="CHK kinase-like" evidence="1">
    <location>
        <begin position="100"/>
        <end position="276"/>
    </location>
</feature>
<dbReference type="Gene3D" id="3.90.1200.10">
    <property type="match status" value="1"/>
</dbReference>
<proteinExistence type="predicted"/>
<dbReference type="InterPro" id="IPR002575">
    <property type="entry name" value="Aminoglycoside_PTrfase"/>
</dbReference>
<dbReference type="InterPro" id="IPR015897">
    <property type="entry name" value="CHK_kinase-like"/>
</dbReference>
<evidence type="ECO:0000313" key="2">
    <source>
        <dbReference type="EMBL" id="MBN4068829.1"/>
    </source>
</evidence>
<reference evidence="2 3" key="1">
    <citation type="submission" date="2021-02" db="EMBL/GenBank/DDBJ databases">
        <title>Activity-based single-cell genomes from oceanic crustal fluid captures similar information to metagenomic and metatranscriptomic surveys with orders of magnitude less sampling.</title>
        <authorList>
            <person name="D'Angelo T.S."/>
            <person name="Orcutt B.N."/>
        </authorList>
    </citation>
    <scope>NUCLEOTIDE SEQUENCE [LARGE SCALE GENOMIC DNA]</scope>
    <source>
        <strain evidence="2">AH-315-G02</strain>
    </source>
</reference>
<dbReference type="Gene3D" id="3.30.200.20">
    <property type="entry name" value="Phosphorylase Kinase, domain 1"/>
    <property type="match status" value="1"/>
</dbReference>
<dbReference type="SMART" id="SM00587">
    <property type="entry name" value="CHK"/>
    <property type="match status" value="1"/>
</dbReference>
<protein>
    <submittedName>
        <fullName evidence="2">Phosphotransferase</fullName>
    </submittedName>
</protein>
<organism evidence="2 3">
    <name type="scientific">Desulfotalea psychrophila</name>
    <dbReference type="NCBI Taxonomy" id="84980"/>
    <lineage>
        <taxon>Bacteria</taxon>
        <taxon>Pseudomonadati</taxon>
        <taxon>Thermodesulfobacteriota</taxon>
        <taxon>Desulfobulbia</taxon>
        <taxon>Desulfobulbales</taxon>
        <taxon>Desulfocapsaceae</taxon>
        <taxon>Desulfotalea</taxon>
    </lineage>
</organism>
<dbReference type="SUPFAM" id="SSF56112">
    <property type="entry name" value="Protein kinase-like (PK-like)"/>
    <property type="match status" value="1"/>
</dbReference>
<evidence type="ECO:0000313" key="3">
    <source>
        <dbReference type="Proteomes" id="UP000717534"/>
    </source>
</evidence>